<organism evidence="1 2">
    <name type="scientific">Bartonella rattimassiliensis 15908</name>
    <dbReference type="NCBI Taxonomy" id="1094556"/>
    <lineage>
        <taxon>Bacteria</taxon>
        <taxon>Pseudomonadati</taxon>
        <taxon>Pseudomonadota</taxon>
        <taxon>Alphaproteobacteria</taxon>
        <taxon>Hyphomicrobiales</taxon>
        <taxon>Bartonellaceae</taxon>
        <taxon>Bartonella</taxon>
    </lineage>
</organism>
<dbReference type="EMBL" id="AILY01000054">
    <property type="protein sequence ID" value="EJF83048.1"/>
    <property type="molecule type" value="Genomic_DNA"/>
</dbReference>
<evidence type="ECO:0000313" key="2">
    <source>
        <dbReference type="Proteomes" id="UP000001077"/>
    </source>
</evidence>
<reference evidence="1 2" key="1">
    <citation type="submission" date="2012-03" db="EMBL/GenBank/DDBJ databases">
        <title>The Genome Sequence of Bartonella rattimassiliensis 15908.</title>
        <authorList>
            <consortium name="The Broad Institute Genome Sequencing Platform"/>
            <consortium name="The Broad Institute Genome Sequencing Center for Infectious Disease"/>
            <person name="Feldgarden M."/>
            <person name="Kirby J."/>
            <person name="Kosoy M."/>
            <person name="Birtles R."/>
            <person name="Probert W.S."/>
            <person name="Chiaraviglio L."/>
            <person name="Young S.K."/>
            <person name="Zeng Q."/>
            <person name="Gargeya S."/>
            <person name="Fitzgerald M."/>
            <person name="Haas B."/>
            <person name="Abouelleil A."/>
            <person name="Alvarado L."/>
            <person name="Arachchi H.M."/>
            <person name="Berlin A."/>
            <person name="Chapman S.B."/>
            <person name="Gearin G."/>
            <person name="Goldberg J."/>
            <person name="Griggs A."/>
            <person name="Gujja S."/>
            <person name="Hansen M."/>
            <person name="Heiman D."/>
            <person name="Howarth C."/>
            <person name="Larimer J."/>
            <person name="Lui A."/>
            <person name="MacDonald P.J.P."/>
            <person name="McCowen C."/>
            <person name="Montmayeur A."/>
            <person name="Murphy C."/>
            <person name="Neiman D."/>
            <person name="Pearson M."/>
            <person name="Priest M."/>
            <person name="Roberts A."/>
            <person name="Saif S."/>
            <person name="Shea T."/>
            <person name="Sisk P."/>
            <person name="Stolte C."/>
            <person name="Sykes S."/>
            <person name="Wortman J."/>
            <person name="Nusbaum C."/>
            <person name="Birren B."/>
        </authorList>
    </citation>
    <scope>NUCLEOTIDE SEQUENCE [LARGE SCALE GENOMIC DNA]</scope>
    <source>
        <strain evidence="1 2">15908</strain>
    </source>
</reference>
<comment type="caution">
    <text evidence="1">The sequence shown here is derived from an EMBL/GenBank/DDBJ whole genome shotgun (WGS) entry which is preliminary data.</text>
</comment>
<gene>
    <name evidence="1" type="ORF">MCY_01569</name>
</gene>
<sequence length="65" mass="7695">MIVIRKAELQNAFLMGLRGEYFKAEMESYFEKKSWFVICFEIILKISFSSKSPKAIQNLKLCRIK</sequence>
<dbReference type="Proteomes" id="UP000001077">
    <property type="component" value="Unassembled WGS sequence"/>
</dbReference>
<protein>
    <submittedName>
        <fullName evidence="1">Uncharacterized protein</fullName>
    </submittedName>
</protein>
<keyword evidence="2" id="KW-1185">Reference proteome</keyword>
<dbReference type="AlphaFoldDB" id="J0Z611"/>
<name>J0Z611_9HYPH</name>
<dbReference type="HOGENOM" id="CLU_2840942_0_0_5"/>
<proteinExistence type="predicted"/>
<evidence type="ECO:0000313" key="1">
    <source>
        <dbReference type="EMBL" id="EJF83048.1"/>
    </source>
</evidence>
<dbReference type="STRING" id="1094556.MCY_01569"/>
<accession>J0Z611</accession>